<keyword evidence="2" id="KW-1185">Reference proteome</keyword>
<organism evidence="1 2">
    <name type="scientific">Lichenibacterium minor</name>
    <dbReference type="NCBI Taxonomy" id="2316528"/>
    <lineage>
        <taxon>Bacteria</taxon>
        <taxon>Pseudomonadati</taxon>
        <taxon>Pseudomonadota</taxon>
        <taxon>Alphaproteobacteria</taxon>
        <taxon>Hyphomicrobiales</taxon>
        <taxon>Lichenihabitantaceae</taxon>
        <taxon>Lichenibacterium</taxon>
    </lineage>
</organism>
<evidence type="ECO:0000313" key="2">
    <source>
        <dbReference type="Proteomes" id="UP000290759"/>
    </source>
</evidence>
<proteinExistence type="predicted"/>
<accession>A0A4Q2U4Q9</accession>
<gene>
    <name evidence="1" type="ORF">D3273_12985</name>
</gene>
<evidence type="ECO:0000313" key="1">
    <source>
        <dbReference type="EMBL" id="RYC31549.1"/>
    </source>
</evidence>
<dbReference type="Proteomes" id="UP000290759">
    <property type="component" value="Unassembled WGS sequence"/>
</dbReference>
<name>A0A4Q2U4Q9_9HYPH</name>
<dbReference type="OrthoDB" id="2223488at2"/>
<reference evidence="1 2" key="2">
    <citation type="submission" date="2019-02" db="EMBL/GenBank/DDBJ databases">
        <title>'Lichenibacterium ramalinii' gen. nov. sp. nov., 'Lichenibacterium minor' gen. nov. sp. nov.</title>
        <authorList>
            <person name="Pankratov T."/>
        </authorList>
    </citation>
    <scope>NUCLEOTIDE SEQUENCE [LARGE SCALE GENOMIC DNA]</scope>
    <source>
        <strain evidence="1 2">RmlP026</strain>
    </source>
</reference>
<dbReference type="RefSeq" id="WP_129227188.1">
    <property type="nucleotide sequence ID" value="NZ_QYBB01000013.1"/>
</dbReference>
<dbReference type="EMBL" id="QYBB01000013">
    <property type="protein sequence ID" value="RYC31549.1"/>
    <property type="molecule type" value="Genomic_DNA"/>
</dbReference>
<protein>
    <submittedName>
        <fullName evidence="1">Uncharacterized protein</fullName>
    </submittedName>
</protein>
<reference evidence="1 2" key="1">
    <citation type="submission" date="2018-12" db="EMBL/GenBank/DDBJ databases">
        <authorList>
            <person name="Grouzdev D.S."/>
            <person name="Krutkina M.S."/>
        </authorList>
    </citation>
    <scope>NUCLEOTIDE SEQUENCE [LARGE SCALE GENOMIC DNA]</scope>
    <source>
        <strain evidence="1 2">RmlP026</strain>
    </source>
</reference>
<dbReference type="AlphaFoldDB" id="A0A4Q2U4Q9"/>
<sequence length="101" mass="11007">MPAITISRGGGWADRFRGYAILVDGQSHGEIRPKQTRSIEVAHGSHHVQLRAGVLAGSPVLRVHVDERGTSLACGSNKRLHLALVQMGRPDTWIWLRPAAP</sequence>
<comment type="caution">
    <text evidence="1">The sequence shown here is derived from an EMBL/GenBank/DDBJ whole genome shotgun (WGS) entry which is preliminary data.</text>
</comment>